<dbReference type="EMBL" id="AAXW01000010">
    <property type="protein sequence ID" value="EAZ91947.1"/>
    <property type="molecule type" value="Genomic_DNA"/>
</dbReference>
<dbReference type="Pfam" id="PF25973">
    <property type="entry name" value="BSH_CzcB"/>
    <property type="match status" value="1"/>
</dbReference>
<evidence type="ECO:0000259" key="4">
    <source>
        <dbReference type="Pfam" id="PF25967"/>
    </source>
</evidence>
<dbReference type="Gene3D" id="2.40.420.20">
    <property type="match status" value="1"/>
</dbReference>
<organism evidence="6 7">
    <name type="scientific">Crocosphaera chwakensis CCY0110</name>
    <dbReference type="NCBI Taxonomy" id="391612"/>
    <lineage>
        <taxon>Bacteria</taxon>
        <taxon>Bacillati</taxon>
        <taxon>Cyanobacteriota</taxon>
        <taxon>Cyanophyceae</taxon>
        <taxon>Oscillatoriophycideae</taxon>
        <taxon>Chroococcales</taxon>
        <taxon>Aphanothecaceae</taxon>
        <taxon>Crocosphaera</taxon>
        <taxon>Crocosphaera chwakensis</taxon>
    </lineage>
</organism>
<dbReference type="InterPro" id="IPR058627">
    <property type="entry name" value="MdtA-like_C"/>
</dbReference>
<protein>
    <recommendedName>
        <fullName evidence="8">Secretion protein HlyD</fullName>
    </recommendedName>
</protein>
<dbReference type="GO" id="GO:0015562">
    <property type="term" value="F:efflux transmembrane transporter activity"/>
    <property type="evidence" value="ECO:0007669"/>
    <property type="project" value="TreeGrafter"/>
</dbReference>
<dbReference type="GO" id="GO:1990281">
    <property type="term" value="C:efflux pump complex"/>
    <property type="evidence" value="ECO:0007669"/>
    <property type="project" value="TreeGrafter"/>
</dbReference>
<evidence type="ECO:0000259" key="3">
    <source>
        <dbReference type="Pfam" id="PF25954"/>
    </source>
</evidence>
<dbReference type="PANTHER" id="PTHR30469">
    <property type="entry name" value="MULTIDRUG RESISTANCE PROTEIN MDTA"/>
    <property type="match status" value="1"/>
</dbReference>
<feature type="domain" description="Multidrug resistance protein MdtA-like C-terminal permuted SH3" evidence="4">
    <location>
        <begin position="421"/>
        <end position="478"/>
    </location>
</feature>
<gene>
    <name evidence="6" type="ORF">CY0110_29769</name>
</gene>
<dbReference type="RefSeq" id="WP_008275019.1">
    <property type="nucleotide sequence ID" value="NZ_AAXW01000010.1"/>
</dbReference>
<feature type="domain" description="CusB-like beta-barrel" evidence="3">
    <location>
        <begin position="341"/>
        <end position="382"/>
    </location>
</feature>
<dbReference type="PRINTS" id="PR01490">
    <property type="entry name" value="RTXTOXIND"/>
</dbReference>
<reference evidence="6 7" key="1">
    <citation type="submission" date="2007-03" db="EMBL/GenBank/DDBJ databases">
        <authorList>
            <person name="Stal L."/>
            <person name="Ferriera S."/>
            <person name="Johnson J."/>
            <person name="Kravitz S."/>
            <person name="Beeson K."/>
            <person name="Sutton G."/>
            <person name="Rogers Y.-H."/>
            <person name="Friedman R."/>
            <person name="Frazier M."/>
            <person name="Venter J.C."/>
        </authorList>
    </citation>
    <scope>NUCLEOTIDE SEQUENCE [LARGE SCALE GENOMIC DNA]</scope>
    <source>
        <strain evidence="6 7">CCY0110</strain>
    </source>
</reference>
<accession>A3INP9</accession>
<evidence type="ECO:0008006" key="8">
    <source>
        <dbReference type="Google" id="ProtNLM"/>
    </source>
</evidence>
<dbReference type="InterPro" id="IPR058792">
    <property type="entry name" value="Beta-barrel_RND_2"/>
</dbReference>
<sequence length="489" mass="53321">MELPAPNKLNRPLPWILAIMTGGLLLVGGLTYKIAKTPVSENELEKMTVIAERETLAVDIEASGVVEPIESVNISPKNPGRLIQLRVEQGMKVKEGQILALMEHTEVKAEGKYAEANYNQALAELDAAKVRIPSEVQQAQTRYVQAQTQLEQAKANLEQAGQRIPKDIDQIKAQIVSAQSTVQLAASRVKRNEELLQEGAITQDRFDELLNNYNNAQASLIELQTRLEQANQTTKPEIEQLKQEVVQAQATVAEAQIQLEERKTTAKTEIARLEAAAEASKAQLEQVVIQFQDTAIRAPFEGIVTQKYANPGAFVTPTTSASSTASATSSSILALARGLKVVAKVPEVDIAMIKQGQPVMITADAFPNEVFKGQVVLIAPEAVVEDNVTSFEVTIGLVTGRDQLLSRMNVDVNFLGEEVKDALVVPTVAIVTKNGETGVMVADENEKPKFKPVTIGQVLDEKTQILSGLTTGERVFIDLPEEEKKKSLF</sequence>
<evidence type="ECO:0000256" key="1">
    <source>
        <dbReference type="SAM" id="Coils"/>
    </source>
</evidence>
<dbReference type="Gene3D" id="2.40.30.170">
    <property type="match status" value="1"/>
</dbReference>
<evidence type="ECO:0000256" key="2">
    <source>
        <dbReference type="SAM" id="Phobius"/>
    </source>
</evidence>
<dbReference type="Proteomes" id="UP000003781">
    <property type="component" value="Unassembled WGS sequence"/>
</dbReference>
<dbReference type="PANTHER" id="PTHR30469:SF33">
    <property type="entry name" value="SLR1207 PROTEIN"/>
    <property type="match status" value="1"/>
</dbReference>
<dbReference type="eggNOG" id="COG0845">
    <property type="taxonomic scope" value="Bacteria"/>
</dbReference>
<dbReference type="Pfam" id="PF25954">
    <property type="entry name" value="Beta-barrel_RND_2"/>
    <property type="match status" value="1"/>
</dbReference>
<evidence type="ECO:0000313" key="6">
    <source>
        <dbReference type="EMBL" id="EAZ91947.1"/>
    </source>
</evidence>
<evidence type="ECO:0000313" key="7">
    <source>
        <dbReference type="Proteomes" id="UP000003781"/>
    </source>
</evidence>
<dbReference type="AlphaFoldDB" id="A3INP9"/>
<evidence type="ECO:0000259" key="5">
    <source>
        <dbReference type="Pfam" id="PF25973"/>
    </source>
</evidence>
<keyword evidence="2" id="KW-1133">Transmembrane helix</keyword>
<keyword evidence="7" id="KW-1185">Reference proteome</keyword>
<comment type="caution">
    <text evidence="6">The sequence shown here is derived from an EMBL/GenBank/DDBJ whole genome shotgun (WGS) entry which is preliminary data.</text>
</comment>
<name>A3INP9_9CHRO</name>
<feature type="coiled-coil region" evidence="1">
    <location>
        <begin position="136"/>
        <end position="163"/>
    </location>
</feature>
<keyword evidence="2" id="KW-0812">Transmembrane</keyword>
<feature type="coiled-coil region" evidence="1">
    <location>
        <begin position="206"/>
        <end position="290"/>
    </location>
</feature>
<dbReference type="Gene3D" id="2.40.50.100">
    <property type="match status" value="2"/>
</dbReference>
<dbReference type="OrthoDB" id="505602at2"/>
<proteinExistence type="predicted"/>
<feature type="transmembrane region" description="Helical" evidence="2">
    <location>
        <begin position="12"/>
        <end position="32"/>
    </location>
</feature>
<dbReference type="Gene3D" id="1.10.287.470">
    <property type="entry name" value="Helix hairpin bin"/>
    <property type="match status" value="2"/>
</dbReference>
<dbReference type="Pfam" id="PF25967">
    <property type="entry name" value="RND-MFP_C"/>
    <property type="match status" value="1"/>
</dbReference>
<feature type="domain" description="CzcB-like barrel-sandwich hybrid" evidence="5">
    <location>
        <begin position="72"/>
        <end position="320"/>
    </location>
</feature>
<keyword evidence="1" id="KW-0175">Coiled coil</keyword>
<keyword evidence="2" id="KW-0472">Membrane</keyword>
<dbReference type="SUPFAM" id="SSF111369">
    <property type="entry name" value="HlyD-like secretion proteins"/>
    <property type="match status" value="2"/>
</dbReference>
<dbReference type="InterPro" id="IPR058647">
    <property type="entry name" value="BSH_CzcB-like"/>
</dbReference>